<feature type="transmembrane region" description="Helical" evidence="1">
    <location>
        <begin position="244"/>
        <end position="269"/>
    </location>
</feature>
<organism evidence="3 5">
    <name type="scientific">Rotaria sordida</name>
    <dbReference type="NCBI Taxonomy" id="392033"/>
    <lineage>
        <taxon>Eukaryota</taxon>
        <taxon>Metazoa</taxon>
        <taxon>Spiralia</taxon>
        <taxon>Gnathifera</taxon>
        <taxon>Rotifera</taxon>
        <taxon>Eurotatoria</taxon>
        <taxon>Bdelloidea</taxon>
        <taxon>Philodinida</taxon>
        <taxon>Philodinidae</taxon>
        <taxon>Rotaria</taxon>
    </lineage>
</organism>
<feature type="chain" id="PRO_5036223345" description="Transmembrane protein" evidence="2">
    <location>
        <begin position="23"/>
        <end position="274"/>
    </location>
</feature>
<feature type="signal peptide" evidence="2">
    <location>
        <begin position="1"/>
        <end position="22"/>
    </location>
</feature>
<dbReference type="EMBL" id="CAJOAX010000313">
    <property type="protein sequence ID" value="CAF3564298.1"/>
    <property type="molecule type" value="Genomic_DNA"/>
</dbReference>
<evidence type="ECO:0000256" key="1">
    <source>
        <dbReference type="SAM" id="Phobius"/>
    </source>
</evidence>
<keyword evidence="1" id="KW-0812">Transmembrane</keyword>
<evidence type="ECO:0000256" key="2">
    <source>
        <dbReference type="SAM" id="SignalP"/>
    </source>
</evidence>
<sequence length="274" mass="32566">MIILKHCFFLIFIYTYINLISSENFPFFIHADQVFLKCSNGKLESLNNSTSIHSTCIQIKQHEQYSLYQFFIQCPDGRLYLEYNRMLTFYDQVSEYSIANLEPKCFLNHHNHYLKYNQSTPYQIRYTSDNGTLTQIISFQCYYNLIMMTNENSKLNEEFYLFFKLMNYSLCRYLIQFISSNGKCNQYYQQIYKIQGQIKNSICYYQLGTNSSEISLEYFDQLTYRNLSSSKQPFHSAKFVNRTIIIITTLITIVSLLICLAIFIAMYPFGLCRL</sequence>
<dbReference type="Proteomes" id="UP000663823">
    <property type="component" value="Unassembled WGS sequence"/>
</dbReference>
<evidence type="ECO:0000313" key="3">
    <source>
        <dbReference type="EMBL" id="CAF0851474.1"/>
    </source>
</evidence>
<dbReference type="AlphaFoldDB" id="A0A813W8K7"/>
<evidence type="ECO:0008006" key="6">
    <source>
        <dbReference type="Google" id="ProtNLM"/>
    </source>
</evidence>
<name>A0A813W8K7_9BILA</name>
<comment type="caution">
    <text evidence="3">The sequence shown here is derived from an EMBL/GenBank/DDBJ whole genome shotgun (WGS) entry which is preliminary data.</text>
</comment>
<evidence type="ECO:0000313" key="4">
    <source>
        <dbReference type="EMBL" id="CAF3564298.1"/>
    </source>
</evidence>
<dbReference type="EMBL" id="CAJNOO010000194">
    <property type="protein sequence ID" value="CAF0851474.1"/>
    <property type="molecule type" value="Genomic_DNA"/>
</dbReference>
<reference evidence="3" key="1">
    <citation type="submission" date="2021-02" db="EMBL/GenBank/DDBJ databases">
        <authorList>
            <person name="Nowell W R."/>
        </authorList>
    </citation>
    <scope>NUCLEOTIDE SEQUENCE</scope>
</reference>
<accession>A0A813W8K7</accession>
<gene>
    <name evidence="4" type="ORF">OTI717_LOCUS4966</name>
    <name evidence="3" type="ORF">RFH988_LOCUS6480</name>
</gene>
<dbReference type="Proteomes" id="UP000663882">
    <property type="component" value="Unassembled WGS sequence"/>
</dbReference>
<keyword evidence="1" id="KW-0472">Membrane</keyword>
<keyword evidence="2" id="KW-0732">Signal</keyword>
<protein>
    <recommendedName>
        <fullName evidence="6">Transmembrane protein</fullName>
    </recommendedName>
</protein>
<keyword evidence="1" id="KW-1133">Transmembrane helix</keyword>
<evidence type="ECO:0000313" key="5">
    <source>
        <dbReference type="Proteomes" id="UP000663882"/>
    </source>
</evidence>
<dbReference type="OrthoDB" id="10008089at2759"/>
<proteinExistence type="predicted"/>